<gene>
    <name evidence="2" type="ORF">CSOJ01_11982</name>
</gene>
<dbReference type="AlphaFoldDB" id="A0A8H6IWC6"/>
<sequence length="322" mass="36882">MEDPIDSIVYVISRLQIASHPVQMNETSPPQPVEDSAGPSEEPRTTPSPEPAEEPVPTLETLPTKLLRIVANHLSVPQRSSLALASKQTLFKLGLPNPKEWREISNSPFLPHFLGFRDARTFALRRQGTFNVSYARFIAAPDDICCNLHRSLRCTTWDGNLLLKTRLSYTLSDDPARMSRLIQLFREERTQERGHASGEKAIDYCCPHVRWTRALPDSFTPLSPKRCPLKRVQVLYRNNLETLAEEMNVCEQCFTVYRCTESHSDIPIFPQKGVFLESWRNLRSCGSIRDPMWLSQVTEDSPKPPLPLSAKTWKKSYELRYM</sequence>
<name>A0A8H6IWC6_9PEZI</name>
<protein>
    <recommendedName>
        <fullName evidence="4">F-box domain-containing protein</fullName>
    </recommendedName>
</protein>
<accession>A0A8H6IWC6</accession>
<evidence type="ECO:0008006" key="4">
    <source>
        <dbReference type="Google" id="ProtNLM"/>
    </source>
</evidence>
<feature type="region of interest" description="Disordered" evidence="1">
    <location>
        <begin position="21"/>
        <end position="57"/>
    </location>
</feature>
<organism evidence="2 3">
    <name type="scientific">Colletotrichum sojae</name>
    <dbReference type="NCBI Taxonomy" id="2175907"/>
    <lineage>
        <taxon>Eukaryota</taxon>
        <taxon>Fungi</taxon>
        <taxon>Dikarya</taxon>
        <taxon>Ascomycota</taxon>
        <taxon>Pezizomycotina</taxon>
        <taxon>Sordariomycetes</taxon>
        <taxon>Hypocreomycetidae</taxon>
        <taxon>Glomerellales</taxon>
        <taxon>Glomerellaceae</taxon>
        <taxon>Colletotrichum</taxon>
        <taxon>Colletotrichum orchidearum species complex</taxon>
    </lineage>
</organism>
<keyword evidence="3" id="KW-1185">Reference proteome</keyword>
<evidence type="ECO:0000256" key="1">
    <source>
        <dbReference type="SAM" id="MobiDB-lite"/>
    </source>
</evidence>
<reference evidence="2 3" key="1">
    <citation type="journal article" date="2020" name="Phytopathology">
        <title>Genome Sequence Resources of Colletotrichum truncatum, C. plurivorum, C. musicola, and C. sojae: Four Species Pathogenic to Soybean (Glycine max).</title>
        <authorList>
            <person name="Rogerio F."/>
            <person name="Boufleur T.R."/>
            <person name="Ciampi-Guillardi M."/>
            <person name="Sukno S.A."/>
            <person name="Thon M.R."/>
            <person name="Massola Junior N.S."/>
            <person name="Baroncelli R."/>
        </authorList>
    </citation>
    <scope>NUCLEOTIDE SEQUENCE [LARGE SCALE GENOMIC DNA]</scope>
    <source>
        <strain evidence="2 3">LFN0009</strain>
    </source>
</reference>
<proteinExistence type="predicted"/>
<dbReference type="Proteomes" id="UP000652219">
    <property type="component" value="Unassembled WGS sequence"/>
</dbReference>
<evidence type="ECO:0000313" key="3">
    <source>
        <dbReference type="Proteomes" id="UP000652219"/>
    </source>
</evidence>
<evidence type="ECO:0000313" key="2">
    <source>
        <dbReference type="EMBL" id="KAF6801124.1"/>
    </source>
</evidence>
<dbReference type="EMBL" id="WIGN01000294">
    <property type="protein sequence ID" value="KAF6801124.1"/>
    <property type="molecule type" value="Genomic_DNA"/>
</dbReference>
<comment type="caution">
    <text evidence="2">The sequence shown here is derived from an EMBL/GenBank/DDBJ whole genome shotgun (WGS) entry which is preliminary data.</text>
</comment>